<dbReference type="InterPro" id="IPR006640">
    <property type="entry name" value="SprT-like_domain"/>
</dbReference>
<dbReference type="RefSeq" id="WP_014096818.1">
    <property type="nucleotide sequence ID" value="NZ_CP010525.1"/>
</dbReference>
<comment type="subcellular location">
    <subcellularLocation>
        <location evidence="4">Cytoplasm</location>
    </subcellularLocation>
</comment>
<dbReference type="EMBL" id="LRPN01000212">
    <property type="protein sequence ID" value="KWZ76090.1"/>
    <property type="molecule type" value="Genomic_DNA"/>
</dbReference>
<keyword evidence="3 4" id="KW-0862">Zinc</keyword>
<evidence type="ECO:0000256" key="2">
    <source>
        <dbReference type="ARBA" id="ARBA00022723"/>
    </source>
</evidence>
<dbReference type="Pfam" id="PF17283">
    <property type="entry name" value="Zn_ribbon_SprT"/>
    <property type="match status" value="1"/>
</dbReference>
<dbReference type="SMART" id="SM00731">
    <property type="entry name" value="SprT"/>
    <property type="match status" value="1"/>
</dbReference>
<feature type="binding site" evidence="4">
    <location>
        <position position="67"/>
    </location>
    <ligand>
        <name>Zn(2+)</name>
        <dbReference type="ChEBI" id="CHEBI:29105"/>
    </ligand>
</feature>
<gene>
    <name evidence="7" type="ORF">HMPREF3213_04063</name>
    <name evidence="6" type="ORF">SB48_HM08orf00460</name>
</gene>
<reference evidence="9" key="4">
    <citation type="submission" date="2016-01" db="EMBL/GenBank/DDBJ databases">
        <authorList>
            <person name="Mitreva M."/>
            <person name="Pepin K.H."/>
            <person name="Mihindukulasuriya K.A."/>
            <person name="Fulton R."/>
            <person name="Fronick C."/>
            <person name="O'Laughlin M."/>
            <person name="Miner T."/>
            <person name="Herter B."/>
            <person name="Rosa B.A."/>
            <person name="Cordes M."/>
            <person name="Tomlinson C."/>
            <person name="Wollam A."/>
            <person name="Palsikar V.B."/>
            <person name="Mardis E.R."/>
            <person name="Wilson R.K."/>
        </authorList>
    </citation>
    <scope>NUCLEOTIDE SEQUENCE [LARGE SCALE GENOMIC DNA]</scope>
    <source>
        <strain evidence="9">GED7749B</strain>
    </source>
</reference>
<dbReference type="InterPro" id="IPR035240">
    <property type="entry name" value="SprT_Zn_ribbon"/>
</dbReference>
<feature type="active site" evidence="4">
    <location>
        <position position="68"/>
    </location>
</feature>
<comment type="similarity">
    <text evidence="4">Belongs to the SprT family.</text>
</comment>
<dbReference type="GeneID" id="93258254"/>
<comment type="cofactor">
    <cofactor evidence="4">
        <name>Zn(2+)</name>
        <dbReference type="ChEBI" id="CHEBI:29105"/>
    </cofactor>
    <text evidence="4">Binds 1 zinc ion.</text>
</comment>
<dbReference type="GO" id="GO:0006950">
    <property type="term" value="P:response to stress"/>
    <property type="evidence" value="ECO:0007669"/>
    <property type="project" value="UniProtKB-ARBA"/>
</dbReference>
<sequence length="163" mass="19080">MDNKELQGLVEKISMEYFHKPFRHAASFNPRLRTTGGRYLLKSHNIEINKKYLEELGEKELIGIIKHELCHYHLHLEGKGYRHRDADFKQLLKETDAPRYCAVLPSKAASRMISRPSPRYEYVCTECGILYKRQRKVNTNRYVCGRCGGKLVLHKTYAEPGRK</sequence>
<name>A0A0C5C2Z9_HEYCO</name>
<dbReference type="Proteomes" id="UP000070376">
    <property type="component" value="Unassembled WGS sequence"/>
</dbReference>
<dbReference type="AlphaFoldDB" id="A0A0C5C2Z9"/>
<evidence type="ECO:0000259" key="5">
    <source>
        <dbReference type="SMART" id="SM00731"/>
    </source>
</evidence>
<keyword evidence="1 4" id="KW-0963">Cytoplasm</keyword>
<evidence type="ECO:0000256" key="1">
    <source>
        <dbReference type="ARBA" id="ARBA00022490"/>
    </source>
</evidence>
<organism evidence="7 9">
    <name type="scientific">Heyndrickxia coagulans</name>
    <name type="common">Weizmannia coagulans</name>
    <dbReference type="NCBI Taxonomy" id="1398"/>
    <lineage>
        <taxon>Bacteria</taxon>
        <taxon>Bacillati</taxon>
        <taxon>Bacillota</taxon>
        <taxon>Bacilli</taxon>
        <taxon>Bacillales</taxon>
        <taxon>Bacillaceae</taxon>
        <taxon>Heyndrickxia</taxon>
    </lineage>
</organism>
<dbReference type="EMBL" id="CP010525">
    <property type="protein sequence ID" value="AJO21096.1"/>
    <property type="molecule type" value="Genomic_DNA"/>
</dbReference>
<evidence type="ECO:0000256" key="3">
    <source>
        <dbReference type="ARBA" id="ARBA00022833"/>
    </source>
</evidence>
<evidence type="ECO:0000313" key="9">
    <source>
        <dbReference type="Proteomes" id="UP000070376"/>
    </source>
</evidence>
<dbReference type="InterPro" id="IPR023524">
    <property type="entry name" value="Uncharacterised_SprT-like"/>
</dbReference>
<dbReference type="HAMAP" id="MF_00745">
    <property type="entry name" value="SprT_like"/>
    <property type="match status" value="1"/>
</dbReference>
<keyword evidence="8" id="KW-1185">Reference proteome</keyword>
<feature type="domain" description="SprT-like" evidence="5">
    <location>
        <begin position="4"/>
        <end position="154"/>
    </location>
</feature>
<keyword evidence="2 4" id="KW-0479">Metal-binding</keyword>
<protein>
    <recommendedName>
        <fullName evidence="4">Protein SprT-like</fullName>
    </recommendedName>
</protein>
<reference evidence="8" key="2">
    <citation type="submission" date="2015-01" db="EMBL/GenBank/DDBJ databases">
        <title>Comparative genome analysis of Bacillus coagulans HM-08, Clostridium butyricum HM-68, Bacillus subtilis HM-66 and Bacillus paralicheniformis BL-09.</title>
        <authorList>
            <person name="Zhang H."/>
        </authorList>
    </citation>
    <scope>NUCLEOTIDE SEQUENCE [LARGE SCALE GENOMIC DNA]</scope>
    <source>
        <strain evidence="8">HM-08</strain>
    </source>
</reference>
<proteinExistence type="inferred from homology"/>
<dbReference type="STRING" id="1398.AB434_0859"/>
<dbReference type="Proteomes" id="UP000032024">
    <property type="component" value="Chromosome"/>
</dbReference>
<dbReference type="NCBIfam" id="NF003339">
    <property type="entry name" value="PRK04351.1"/>
    <property type="match status" value="1"/>
</dbReference>
<accession>A0A0C5C2Z9</accession>
<dbReference type="Pfam" id="PF10263">
    <property type="entry name" value="SprT-like"/>
    <property type="match status" value="1"/>
</dbReference>
<evidence type="ECO:0000256" key="4">
    <source>
        <dbReference type="HAMAP-Rule" id="MF_00745"/>
    </source>
</evidence>
<reference evidence="6" key="1">
    <citation type="submission" date="2015-01" db="EMBL/GenBank/DDBJ databases">
        <title>Comparative genome analysis of Bacillus coagulans HM-08, Clostridium butyricum HM-68, Bacillus subtilis HM-66 and Bacillus licheniformis BL-09.</title>
        <authorList>
            <person name="Zhang H."/>
        </authorList>
    </citation>
    <scope>NUCLEOTIDE SEQUENCE [LARGE SCALE GENOMIC DNA]</scope>
    <source>
        <strain evidence="6">HM-08</strain>
    </source>
</reference>
<dbReference type="GO" id="GO:0005737">
    <property type="term" value="C:cytoplasm"/>
    <property type="evidence" value="ECO:0007669"/>
    <property type="project" value="UniProtKB-SubCell"/>
</dbReference>
<dbReference type="GO" id="GO:0008270">
    <property type="term" value="F:zinc ion binding"/>
    <property type="evidence" value="ECO:0007669"/>
    <property type="project" value="UniProtKB-UniRule"/>
</dbReference>
<reference evidence="7" key="3">
    <citation type="submission" date="2016-01" db="EMBL/GenBank/DDBJ databases">
        <authorList>
            <person name="Oliw E.H."/>
        </authorList>
    </citation>
    <scope>NUCLEOTIDE SEQUENCE [LARGE SCALE GENOMIC DNA]</scope>
    <source>
        <strain evidence="7">GED7749B</strain>
    </source>
</reference>
<evidence type="ECO:0000313" key="7">
    <source>
        <dbReference type="EMBL" id="KWZ76090.1"/>
    </source>
</evidence>
<evidence type="ECO:0000313" key="6">
    <source>
        <dbReference type="EMBL" id="AJO21096.1"/>
    </source>
</evidence>
<feature type="binding site" evidence="4">
    <location>
        <position position="71"/>
    </location>
    <ligand>
        <name>Zn(2+)</name>
        <dbReference type="ChEBI" id="CHEBI:29105"/>
    </ligand>
</feature>
<evidence type="ECO:0000313" key="8">
    <source>
        <dbReference type="Proteomes" id="UP000032024"/>
    </source>
</evidence>
<dbReference type="PATRIC" id="fig|1398.18.peg.302"/>